<evidence type="ECO:0000256" key="6">
    <source>
        <dbReference type="RuleBase" id="RU000320"/>
    </source>
</evidence>
<keyword evidence="4 7" id="KW-1133">Transmembrane helix</keyword>
<reference evidence="9 10" key="1">
    <citation type="submission" date="2018-08" db="EMBL/GenBank/DDBJ databases">
        <title>Meiothermus roseus NBRC 110900 genome sequencing project.</title>
        <authorList>
            <person name="Da Costa M.S."/>
            <person name="Albuquerque L."/>
            <person name="Raposo P."/>
            <person name="Froufe H.J.C."/>
            <person name="Barroso C.S."/>
            <person name="Egas C."/>
        </authorList>
    </citation>
    <scope>NUCLEOTIDE SEQUENCE [LARGE SCALE GENOMIC DNA]</scope>
    <source>
        <strain evidence="9 10">NBRC 110900</strain>
    </source>
</reference>
<evidence type="ECO:0000256" key="2">
    <source>
        <dbReference type="ARBA" id="ARBA00009025"/>
    </source>
</evidence>
<dbReference type="GO" id="GO:0003954">
    <property type="term" value="F:NADH dehydrogenase activity"/>
    <property type="evidence" value="ECO:0007669"/>
    <property type="project" value="TreeGrafter"/>
</dbReference>
<dbReference type="Pfam" id="PF00361">
    <property type="entry name" value="Proton_antipo_M"/>
    <property type="match status" value="1"/>
</dbReference>
<evidence type="ECO:0000256" key="3">
    <source>
        <dbReference type="ARBA" id="ARBA00022692"/>
    </source>
</evidence>
<dbReference type="AlphaFoldDB" id="A0A399EUP5"/>
<dbReference type="InterPro" id="IPR003918">
    <property type="entry name" value="NADH_UbQ_OxRdtase"/>
</dbReference>
<dbReference type="EC" id="1.6.5.11" evidence="9"/>
<feature type="transmembrane region" description="Helical" evidence="7">
    <location>
        <begin position="230"/>
        <end position="250"/>
    </location>
</feature>
<feature type="transmembrane region" description="Helical" evidence="7">
    <location>
        <begin position="288"/>
        <end position="306"/>
    </location>
</feature>
<comment type="subcellular location">
    <subcellularLocation>
        <location evidence="1">Endomembrane system</location>
        <topology evidence="1">Multi-pass membrane protein</topology>
    </subcellularLocation>
    <subcellularLocation>
        <location evidence="6">Membrane</location>
        <topology evidence="6">Multi-pass membrane protein</topology>
    </subcellularLocation>
</comment>
<feature type="transmembrane region" description="Helical" evidence="7">
    <location>
        <begin position="262"/>
        <end position="281"/>
    </location>
</feature>
<comment type="caution">
    <text evidence="9">The sequence shown here is derived from an EMBL/GenBank/DDBJ whole genome shotgun (WGS) entry which is preliminary data.</text>
</comment>
<dbReference type="NCBIfam" id="TIGR01972">
    <property type="entry name" value="NDH_I_M"/>
    <property type="match status" value="1"/>
</dbReference>
<keyword evidence="9" id="KW-0560">Oxidoreductase</keyword>
<dbReference type="GO" id="GO:0016020">
    <property type="term" value="C:membrane"/>
    <property type="evidence" value="ECO:0007669"/>
    <property type="project" value="UniProtKB-SubCell"/>
</dbReference>
<dbReference type="GO" id="GO:0012505">
    <property type="term" value="C:endomembrane system"/>
    <property type="evidence" value="ECO:0007669"/>
    <property type="project" value="UniProtKB-SubCell"/>
</dbReference>
<feature type="transmembrane region" description="Helical" evidence="7">
    <location>
        <begin position="66"/>
        <end position="92"/>
    </location>
</feature>
<dbReference type="EMBL" id="QWLA01000011">
    <property type="protein sequence ID" value="RIH88337.1"/>
    <property type="molecule type" value="Genomic_DNA"/>
</dbReference>
<sequence length="473" mass="50403">MDALLHVGLFLPLLAGIALLIWPSLGRRLAVAASGVTFLIAAWLFARASGEAYTFQALLLEPIQMYYALRLDGVGLVLWLAVALTTLLAVFIAKVPTRMLGWALLMESGLLGIFAADDLILFYVFFEATLIPSLLMLGLYGGRERLKAAYTFALFTLAGSLPMLAALFAVRYLGGAPSFLYSDLAAHPVSGSVADWVFLGFLVAFAVKTPLFPLHAWLPSFHAENHPSGLADAMGTLYKVGLFAFFKWAIPLAPEGFAQFQGLLLVVAAFSAIYAAWLAFAAKDWKRLLAYGGVSHMGLGALGLFSGNAEGVTGALFLLAASMVYTGGLFLVVGRIAERTETLEIGPVRGIAKSAPALSVLTMFLVMAMIGLPGLSGFPGEFMALLGAWKISPWLTFIAFTAVIAAAAYALTAYQALFQEEQNRVVSDLTPREWAFAVAIVAGVVLAGVYPKMFTQMIHPLSEALAKLLGGGA</sequence>
<name>A0A399EUP5_9DEIN</name>
<dbReference type="Proteomes" id="UP000265341">
    <property type="component" value="Unassembled WGS sequence"/>
</dbReference>
<dbReference type="PANTHER" id="PTHR43507:SF1">
    <property type="entry name" value="NADH-UBIQUINONE OXIDOREDUCTASE CHAIN 4"/>
    <property type="match status" value="1"/>
</dbReference>
<feature type="transmembrane region" description="Helical" evidence="7">
    <location>
        <begin position="29"/>
        <end position="46"/>
    </location>
</feature>
<feature type="transmembrane region" description="Helical" evidence="7">
    <location>
        <begin position="434"/>
        <end position="451"/>
    </location>
</feature>
<dbReference type="GO" id="GO:0015990">
    <property type="term" value="P:electron transport coupled proton transport"/>
    <property type="evidence" value="ECO:0007669"/>
    <property type="project" value="TreeGrafter"/>
</dbReference>
<dbReference type="InterPro" id="IPR001750">
    <property type="entry name" value="ND/Mrp_TM"/>
</dbReference>
<evidence type="ECO:0000259" key="8">
    <source>
        <dbReference type="Pfam" id="PF00361"/>
    </source>
</evidence>
<accession>A0A399EUP5</accession>
<keyword evidence="10" id="KW-1185">Reference proteome</keyword>
<evidence type="ECO:0000256" key="4">
    <source>
        <dbReference type="ARBA" id="ARBA00022989"/>
    </source>
</evidence>
<feature type="domain" description="NADH:quinone oxidoreductase/Mrp antiporter transmembrane" evidence="8">
    <location>
        <begin position="116"/>
        <end position="404"/>
    </location>
</feature>
<evidence type="ECO:0000256" key="7">
    <source>
        <dbReference type="SAM" id="Phobius"/>
    </source>
</evidence>
<feature type="transmembrane region" description="Helical" evidence="7">
    <location>
        <begin position="355"/>
        <end position="374"/>
    </location>
</feature>
<keyword evidence="5 7" id="KW-0472">Membrane</keyword>
<feature type="transmembrane region" description="Helical" evidence="7">
    <location>
        <begin position="122"/>
        <end position="140"/>
    </location>
</feature>
<dbReference type="InterPro" id="IPR010227">
    <property type="entry name" value="NADH_Q_OxRdtase_chainM/4"/>
</dbReference>
<proteinExistence type="inferred from homology"/>
<dbReference type="GO" id="GO:0008137">
    <property type="term" value="F:NADH dehydrogenase (ubiquinone) activity"/>
    <property type="evidence" value="ECO:0007669"/>
    <property type="project" value="InterPro"/>
</dbReference>
<feature type="transmembrane region" description="Helical" evidence="7">
    <location>
        <begin position="6"/>
        <end position="22"/>
    </location>
</feature>
<feature type="transmembrane region" description="Helical" evidence="7">
    <location>
        <begin position="312"/>
        <end position="334"/>
    </location>
</feature>
<evidence type="ECO:0000313" key="9">
    <source>
        <dbReference type="EMBL" id="RIH88337.1"/>
    </source>
</evidence>
<dbReference type="OrthoDB" id="9811718at2"/>
<comment type="similarity">
    <text evidence="2">Belongs to the complex I subunit 4 family.</text>
</comment>
<dbReference type="GO" id="GO:0048039">
    <property type="term" value="F:ubiquinone binding"/>
    <property type="evidence" value="ECO:0007669"/>
    <property type="project" value="TreeGrafter"/>
</dbReference>
<feature type="transmembrane region" description="Helical" evidence="7">
    <location>
        <begin position="152"/>
        <end position="173"/>
    </location>
</feature>
<evidence type="ECO:0000313" key="10">
    <source>
        <dbReference type="Proteomes" id="UP000265341"/>
    </source>
</evidence>
<organism evidence="9 10">
    <name type="scientific">Calidithermus roseus</name>
    <dbReference type="NCBI Taxonomy" id="1644118"/>
    <lineage>
        <taxon>Bacteria</taxon>
        <taxon>Thermotogati</taxon>
        <taxon>Deinococcota</taxon>
        <taxon>Deinococci</taxon>
        <taxon>Thermales</taxon>
        <taxon>Thermaceae</taxon>
        <taxon>Calidithermus</taxon>
    </lineage>
</organism>
<keyword evidence="3 6" id="KW-0812">Transmembrane</keyword>
<dbReference type="GO" id="GO:0042773">
    <property type="term" value="P:ATP synthesis coupled electron transport"/>
    <property type="evidence" value="ECO:0007669"/>
    <property type="project" value="InterPro"/>
</dbReference>
<protein>
    <submittedName>
        <fullName evidence="9">NADH-quinone oxidoreductase subunit 13</fullName>
        <ecNumber evidence="9">1.6.5.11</ecNumber>
    </submittedName>
</protein>
<evidence type="ECO:0000256" key="5">
    <source>
        <dbReference type="ARBA" id="ARBA00023136"/>
    </source>
</evidence>
<feature type="transmembrane region" description="Helical" evidence="7">
    <location>
        <begin position="193"/>
        <end position="218"/>
    </location>
</feature>
<dbReference type="PRINTS" id="PR01437">
    <property type="entry name" value="NUOXDRDTASE4"/>
</dbReference>
<evidence type="ECO:0000256" key="1">
    <source>
        <dbReference type="ARBA" id="ARBA00004127"/>
    </source>
</evidence>
<dbReference type="RefSeq" id="WP_119276227.1">
    <property type="nucleotide sequence ID" value="NZ_QWLA01000011.1"/>
</dbReference>
<gene>
    <name evidence="9" type="ORF">Mrose_00896</name>
</gene>
<dbReference type="PANTHER" id="PTHR43507">
    <property type="entry name" value="NADH-UBIQUINONE OXIDOREDUCTASE CHAIN 4"/>
    <property type="match status" value="1"/>
</dbReference>
<feature type="transmembrane region" description="Helical" evidence="7">
    <location>
        <begin position="394"/>
        <end position="414"/>
    </location>
</feature>